<evidence type="ECO:0000256" key="1">
    <source>
        <dbReference type="ARBA" id="ARBA00004651"/>
    </source>
</evidence>
<keyword evidence="6 8" id="KW-1133">Transmembrane helix</keyword>
<dbReference type="OrthoDB" id="8270at2"/>
<dbReference type="InterPro" id="IPR004763">
    <property type="entry name" value="CusA-like"/>
</dbReference>
<accession>A0A179D7Q5</accession>
<dbReference type="SUPFAM" id="SSF82714">
    <property type="entry name" value="Multidrug efflux transporter AcrB TolC docking domain, DN and DC subdomains"/>
    <property type="match status" value="2"/>
</dbReference>
<evidence type="ECO:0000256" key="4">
    <source>
        <dbReference type="ARBA" id="ARBA00022475"/>
    </source>
</evidence>
<dbReference type="Proteomes" id="UP000078390">
    <property type="component" value="Unassembled WGS sequence"/>
</dbReference>
<keyword evidence="7 8" id="KW-0472">Membrane</keyword>
<dbReference type="GO" id="GO:0005886">
    <property type="term" value="C:plasma membrane"/>
    <property type="evidence" value="ECO:0007669"/>
    <property type="project" value="UniProtKB-SubCell"/>
</dbReference>
<comment type="caution">
    <text evidence="9">The sequence shown here is derived from an EMBL/GenBank/DDBJ whole genome shotgun (WGS) entry which is preliminary data.</text>
</comment>
<evidence type="ECO:0000256" key="8">
    <source>
        <dbReference type="SAM" id="Phobius"/>
    </source>
</evidence>
<feature type="transmembrane region" description="Helical" evidence="8">
    <location>
        <begin position="923"/>
        <end position="943"/>
    </location>
</feature>
<organism evidence="9 10">
    <name type="scientific">Thermosulfurimonas dismutans</name>
    <dbReference type="NCBI Taxonomy" id="999894"/>
    <lineage>
        <taxon>Bacteria</taxon>
        <taxon>Pseudomonadati</taxon>
        <taxon>Thermodesulfobacteriota</taxon>
        <taxon>Thermodesulfobacteria</taxon>
        <taxon>Thermodesulfobacteriales</taxon>
        <taxon>Thermodesulfobacteriaceae</taxon>
        <taxon>Thermosulfurimonas</taxon>
    </lineage>
</organism>
<dbReference type="AlphaFoldDB" id="A0A179D7Q5"/>
<dbReference type="InterPro" id="IPR001036">
    <property type="entry name" value="Acrflvin-R"/>
</dbReference>
<dbReference type="STRING" id="999894.TDIS_0703"/>
<protein>
    <submittedName>
        <fullName evidence="9">Heavy metal efflux pump, CzcA family</fullName>
    </submittedName>
</protein>
<dbReference type="Gene3D" id="3.30.2090.10">
    <property type="entry name" value="Multidrug efflux transporter AcrB TolC docking domain, DN and DC subdomains"/>
    <property type="match status" value="2"/>
</dbReference>
<dbReference type="GO" id="GO:0008324">
    <property type="term" value="F:monoatomic cation transmembrane transporter activity"/>
    <property type="evidence" value="ECO:0007669"/>
    <property type="project" value="InterPro"/>
</dbReference>
<feature type="transmembrane region" description="Helical" evidence="8">
    <location>
        <begin position="964"/>
        <end position="983"/>
    </location>
</feature>
<proteinExistence type="inferred from homology"/>
<dbReference type="Gene3D" id="3.30.70.1320">
    <property type="entry name" value="Multidrug efflux transporter AcrB pore domain like"/>
    <property type="match status" value="1"/>
</dbReference>
<feature type="transmembrane region" description="Helical" evidence="8">
    <location>
        <begin position="338"/>
        <end position="357"/>
    </location>
</feature>
<feature type="transmembrane region" description="Helical" evidence="8">
    <location>
        <begin position="866"/>
        <end position="883"/>
    </location>
</feature>
<dbReference type="PATRIC" id="fig|999894.6.peg.701"/>
<dbReference type="InterPro" id="IPR027463">
    <property type="entry name" value="AcrB_DN_DC_subdom"/>
</dbReference>
<dbReference type="Gene3D" id="3.30.70.1440">
    <property type="entry name" value="Multidrug efflux transporter AcrB pore domain"/>
    <property type="match status" value="1"/>
</dbReference>
<dbReference type="Pfam" id="PF00873">
    <property type="entry name" value="ACR_tran"/>
    <property type="match status" value="1"/>
</dbReference>
<evidence type="ECO:0000256" key="5">
    <source>
        <dbReference type="ARBA" id="ARBA00022692"/>
    </source>
</evidence>
<keyword evidence="3" id="KW-0813">Transport</keyword>
<dbReference type="PRINTS" id="PR00702">
    <property type="entry name" value="ACRIFLAVINRP"/>
</dbReference>
<feature type="transmembrane region" description="Helical" evidence="8">
    <location>
        <begin position="12"/>
        <end position="31"/>
    </location>
</feature>
<name>A0A179D7Q5_9BACT</name>
<dbReference type="SUPFAM" id="SSF82693">
    <property type="entry name" value="Multidrug efflux transporter AcrB pore domain, PN1, PN2, PC1 and PC2 subdomains"/>
    <property type="match status" value="3"/>
</dbReference>
<comment type="similarity">
    <text evidence="2">Belongs to the resistance-nodulation-cell division (RND) (TC 2.A.6) family.</text>
</comment>
<evidence type="ECO:0000313" key="10">
    <source>
        <dbReference type="Proteomes" id="UP000078390"/>
    </source>
</evidence>
<dbReference type="PANTHER" id="PTHR32063">
    <property type="match status" value="1"/>
</dbReference>
<keyword evidence="5 8" id="KW-0812">Transmembrane</keyword>
<evidence type="ECO:0000256" key="2">
    <source>
        <dbReference type="ARBA" id="ARBA00010942"/>
    </source>
</evidence>
<sequence>MWNRLIHFSLCNRLLMVVLGGLVIISGYFSFRSLPIDAFPDVTPVLVQVFTETQGLAPEEVEKYVTYPIETAMNGLPGLKKIRSVSNFGLSLVNLYFEDGTDIYFARQVVSERLQEARESIPEGFGDPQLGPISTSMGLILFYYLEDTTGKYSLEELRTIQDWIIKPHLMSVPGVTEVLGIGGFEKQYHIQVDPEALRRYGLTLGEVIQAIKANNFNVGGSFIEKHGEEFIVRSVGLARGVEDLRRMVVKSVNGTPVYLEQVAEVKIGGAIRRGLQTKDGKTEVVAGQVIKLYGENSSTVIKRVEEKIREINRILPKGIRIVPYYEQKSLVEACISTVTSSLGQGMILVVAILVLFTGGFRPSVVVALAIPFSICFAFLGMRYFGLSANLMSLGGLAIAIGMLVDGAIVFVENVDRKLRENLGRKSRLSVVAEACQEVGRPVAFALLIISLVFIPIVSLKGVEGKTFRPLAYTVILALLGSLLYAFLISPALSYYFMRERKKAGPGFGDRIIGLLEKLYSPFGRFFVRHKFSALGVALLLIALGTMIGSRLGSEFVPKLQEGTIVLRLTMAPSVSLNESKRLTMLVERRLMKIPEIRSVVSRIGRGEVGAHTDPINSAEMYILLHPRGTWRVKSQEELVDLIRQELGEIPGVLTNFTQPIEMTVDELMEGVRAEIAIKIFGEDLEALKELGDRVAELIRKVPGAVDVQVDQISGTPQLLIRPDREKLARYGLSLADVQELIEVGVGGKTVGEIFEGLKRFDILVRLKPEYRSNPEVIGNLFLRTPGGGFIPLREVAEIKEIIGPRQITREDIQRFLTVQCNVSGRDIGSFVEEAREKIVREITLPPGYLITWGGEFELKEEANRRLKVVVPITLALVFFLLFSSFNSVRLAVLIMANLPLALVGGIVALWLTGQYLSVPASVGFIALFGIALENGMVLVTCINQLRASGLPTEEAAFRGALMRLRPVLMTALTSALGLLPLLFASGTGSEIQKPLAAVVIGGLFTATLNTLFLLPALYRWIAPKEGCTQD</sequence>
<feature type="transmembrane region" description="Helical" evidence="8">
    <location>
        <begin position="364"/>
        <end position="384"/>
    </location>
</feature>
<comment type="subcellular location">
    <subcellularLocation>
        <location evidence="1">Cell membrane</location>
        <topology evidence="1">Multi-pass membrane protein</topology>
    </subcellularLocation>
</comment>
<dbReference type="PANTHER" id="PTHR32063:SF24">
    <property type="entry name" value="CATION EFFLUX SYSTEM (ACRB_ACRD_ACRF FAMILY)"/>
    <property type="match status" value="1"/>
</dbReference>
<feature type="transmembrane region" description="Helical" evidence="8">
    <location>
        <begin position="390"/>
        <end position="411"/>
    </location>
</feature>
<feature type="transmembrane region" description="Helical" evidence="8">
    <location>
        <begin position="531"/>
        <end position="551"/>
    </location>
</feature>
<evidence type="ECO:0000256" key="6">
    <source>
        <dbReference type="ARBA" id="ARBA00022989"/>
    </source>
</evidence>
<gene>
    <name evidence="9" type="ORF">TDIS_0703</name>
</gene>
<keyword evidence="4" id="KW-1003">Cell membrane</keyword>
<dbReference type="GO" id="GO:0042910">
    <property type="term" value="F:xenobiotic transmembrane transporter activity"/>
    <property type="evidence" value="ECO:0007669"/>
    <property type="project" value="TreeGrafter"/>
</dbReference>
<dbReference type="Gene3D" id="3.30.70.1430">
    <property type="entry name" value="Multidrug efflux transporter AcrB pore domain"/>
    <property type="match status" value="2"/>
</dbReference>
<evidence type="ECO:0000256" key="7">
    <source>
        <dbReference type="ARBA" id="ARBA00023136"/>
    </source>
</evidence>
<dbReference type="Gene3D" id="1.20.1640.10">
    <property type="entry name" value="Multidrug efflux transporter AcrB transmembrane domain"/>
    <property type="match status" value="2"/>
</dbReference>
<dbReference type="RefSeq" id="WP_068669341.1">
    <property type="nucleotide sequence ID" value="NZ_LWLG01000002.1"/>
</dbReference>
<dbReference type="SUPFAM" id="SSF82866">
    <property type="entry name" value="Multidrug efflux transporter AcrB transmembrane domain"/>
    <property type="match status" value="2"/>
</dbReference>
<evidence type="ECO:0000313" key="9">
    <source>
        <dbReference type="EMBL" id="OAQ21482.1"/>
    </source>
</evidence>
<feature type="transmembrane region" description="Helical" evidence="8">
    <location>
        <begin position="995"/>
        <end position="1014"/>
    </location>
</feature>
<dbReference type="NCBIfam" id="TIGR00914">
    <property type="entry name" value="2A0601"/>
    <property type="match status" value="1"/>
</dbReference>
<reference evidence="9 10" key="1">
    <citation type="submission" date="2016-04" db="EMBL/GenBank/DDBJ databases">
        <title>Genome analysis of Thermosulfurimonas dismutans, the first thermophilic sulfur-disproportionating bacterium of the phylum Thermodesulfobacteria.</title>
        <authorList>
            <person name="Mardanov A.V."/>
            <person name="Beletsky A.V."/>
            <person name="Kadnikov V.V."/>
            <person name="Slobodkin A.I."/>
            <person name="Ravin N.V."/>
        </authorList>
    </citation>
    <scope>NUCLEOTIDE SEQUENCE [LARGE SCALE GENOMIC DNA]</scope>
    <source>
        <strain evidence="9 10">S95</strain>
    </source>
</reference>
<dbReference type="EMBL" id="LWLG01000002">
    <property type="protein sequence ID" value="OAQ21482.1"/>
    <property type="molecule type" value="Genomic_DNA"/>
</dbReference>
<keyword evidence="10" id="KW-1185">Reference proteome</keyword>
<feature type="transmembrane region" description="Helical" evidence="8">
    <location>
        <begin position="890"/>
        <end position="911"/>
    </location>
</feature>
<feature type="transmembrane region" description="Helical" evidence="8">
    <location>
        <begin position="471"/>
        <end position="496"/>
    </location>
</feature>
<evidence type="ECO:0000256" key="3">
    <source>
        <dbReference type="ARBA" id="ARBA00022448"/>
    </source>
</evidence>
<feature type="transmembrane region" description="Helical" evidence="8">
    <location>
        <begin position="442"/>
        <end position="459"/>
    </location>
</feature>